<evidence type="ECO:0000256" key="1">
    <source>
        <dbReference type="SAM" id="MobiDB-lite"/>
    </source>
</evidence>
<dbReference type="InterPro" id="IPR038268">
    <property type="entry name" value="RHH_sf"/>
</dbReference>
<accession>A0A0D6P6E1</accession>
<reference evidence="3 4" key="1">
    <citation type="submission" date="2012-11" db="EMBL/GenBank/DDBJ databases">
        <title>Whole genome sequence of Acidisphaera rubrifaciens HS-AP3.</title>
        <authorList>
            <person name="Azuma Y."/>
            <person name="Higashiura N."/>
            <person name="Hirakawa H."/>
            <person name="Matsushita K."/>
        </authorList>
    </citation>
    <scope>NUCLEOTIDE SEQUENCE [LARGE SCALE GENOMIC DNA]</scope>
    <source>
        <strain evidence="3 4">HS-AP3</strain>
    </source>
</reference>
<sequence length="129" mass="14054">MCRLFASQDPASYAAETRPMRLHGHATSVRLEAAFWDILEEIAGREGMSLNRFVSVLHDEIMERQGGVANFASFLRVTCLHFLNNQDLHAAQVAARRDARMPAPGREPAQGGERVGGQGAGRAEPVVVA</sequence>
<dbReference type="Pfam" id="PF13467">
    <property type="entry name" value="RHH_4"/>
    <property type="match status" value="1"/>
</dbReference>
<dbReference type="Proteomes" id="UP000032680">
    <property type="component" value="Unassembled WGS sequence"/>
</dbReference>
<dbReference type="AlphaFoldDB" id="A0A0D6P6E1"/>
<feature type="domain" description="Ribbon-helix-helix" evidence="2">
    <location>
        <begin position="16"/>
        <end position="81"/>
    </location>
</feature>
<comment type="caution">
    <text evidence="3">The sequence shown here is derived from an EMBL/GenBank/DDBJ whole genome shotgun (WGS) entry which is preliminary data.</text>
</comment>
<evidence type="ECO:0000259" key="2">
    <source>
        <dbReference type="Pfam" id="PF13467"/>
    </source>
</evidence>
<dbReference type="RefSeq" id="WP_084623301.1">
    <property type="nucleotide sequence ID" value="NZ_BANB01000188.1"/>
</dbReference>
<dbReference type="InterPro" id="IPR027373">
    <property type="entry name" value="RHH_dom"/>
</dbReference>
<dbReference type="Gene3D" id="1.10.3990.20">
    <property type="entry name" value="protein bp1543"/>
    <property type="match status" value="1"/>
</dbReference>
<keyword evidence="4" id="KW-1185">Reference proteome</keyword>
<gene>
    <name evidence="3" type="ORF">Asru_0188_07</name>
</gene>
<organism evidence="3 4">
    <name type="scientific">Acidisphaera rubrifaciens HS-AP3</name>
    <dbReference type="NCBI Taxonomy" id="1231350"/>
    <lineage>
        <taxon>Bacteria</taxon>
        <taxon>Pseudomonadati</taxon>
        <taxon>Pseudomonadota</taxon>
        <taxon>Alphaproteobacteria</taxon>
        <taxon>Acetobacterales</taxon>
        <taxon>Acetobacteraceae</taxon>
        <taxon>Acidisphaera</taxon>
    </lineage>
</organism>
<protein>
    <recommendedName>
        <fullName evidence="2">Ribbon-helix-helix domain-containing protein</fullName>
    </recommendedName>
</protein>
<name>A0A0D6P6E1_9PROT</name>
<proteinExistence type="predicted"/>
<evidence type="ECO:0000313" key="3">
    <source>
        <dbReference type="EMBL" id="GAN76911.1"/>
    </source>
</evidence>
<dbReference type="EMBL" id="BANB01000188">
    <property type="protein sequence ID" value="GAN76911.1"/>
    <property type="molecule type" value="Genomic_DNA"/>
</dbReference>
<feature type="region of interest" description="Disordered" evidence="1">
    <location>
        <begin position="95"/>
        <end position="129"/>
    </location>
</feature>
<evidence type="ECO:0000313" key="4">
    <source>
        <dbReference type="Proteomes" id="UP000032680"/>
    </source>
</evidence>